<reference evidence="1 2" key="1">
    <citation type="submission" date="2021-01" db="EMBL/GenBank/DDBJ databases">
        <title>Whole genome shotgun sequence of Asanoa siamensis NBRC 107932.</title>
        <authorList>
            <person name="Komaki H."/>
            <person name="Tamura T."/>
        </authorList>
    </citation>
    <scope>NUCLEOTIDE SEQUENCE [LARGE SCALE GENOMIC DNA]</scope>
    <source>
        <strain evidence="1 2">NBRC 107932</strain>
    </source>
</reference>
<dbReference type="SUPFAM" id="SSF52540">
    <property type="entry name" value="P-loop containing nucleoside triphosphate hydrolases"/>
    <property type="match status" value="1"/>
</dbReference>
<dbReference type="EMBL" id="BONE01000034">
    <property type="protein sequence ID" value="GIF74724.1"/>
    <property type="molecule type" value="Genomic_DNA"/>
</dbReference>
<proteinExistence type="predicted"/>
<dbReference type="PANTHER" id="PTHR43581:SF2">
    <property type="entry name" value="EXCINUCLEASE ATPASE SUBUNIT"/>
    <property type="match status" value="1"/>
</dbReference>
<dbReference type="Proteomes" id="UP000604117">
    <property type="component" value="Unassembled WGS sequence"/>
</dbReference>
<sequence length="469" mass="52141">MEIIQLRIVESAVFEEQVIDLGRATVFVGNHGTGKTLLLRLVQAVFGYTVHAPPFVGNRKYSDPAERPLTGIVEVTVRSDSKLLKRTVDLGLLEEERWEIWNDTIASDVWPQFVSSVQLAADFAYYYQELRLPPRTEEKRAYSAAELSALRNILGRSYDAATVYSVPLDTDPEAADDFYPRPYFEGVISSQTVGSETLSLGETWVHRVFWEIDRLSPGCVILLDEPESFLAVRGQRPFADEVARQVLSRNLQLLIATHSSEVLSRFIPSQIRICMRGPTGKLRVVTPQSMEQVYSAIRIAPPLKYLILVEDDFAAVILKIILAEVGGFLSTVEVLPVHGKDNVIAACRILSPSKRVTFFGVLDADQRTTVEPTGNLSFLPGSHDPERELLLFVAGHVAEIATLLGRSEDEIAAALENCLFLEHQYQFVGMAAALTMDSHYLASTLAKAWLGDPQIRAQAARLCNDLPEL</sequence>
<protein>
    <submittedName>
        <fullName evidence="1">Uncharacterized protein</fullName>
    </submittedName>
</protein>
<evidence type="ECO:0000313" key="1">
    <source>
        <dbReference type="EMBL" id="GIF74724.1"/>
    </source>
</evidence>
<comment type="caution">
    <text evidence="1">The sequence shown here is derived from an EMBL/GenBank/DDBJ whole genome shotgun (WGS) entry which is preliminary data.</text>
</comment>
<evidence type="ECO:0000313" key="2">
    <source>
        <dbReference type="Proteomes" id="UP000604117"/>
    </source>
</evidence>
<dbReference type="InterPro" id="IPR027417">
    <property type="entry name" value="P-loop_NTPase"/>
</dbReference>
<name>A0ABQ4CTX5_9ACTN</name>
<dbReference type="InterPro" id="IPR051396">
    <property type="entry name" value="Bact_Antivir_Def_Nuclease"/>
</dbReference>
<gene>
    <name evidence="1" type="ORF">Asi02nite_42420</name>
</gene>
<accession>A0ABQ4CTX5</accession>
<organism evidence="1 2">
    <name type="scientific">Asanoa siamensis</name>
    <dbReference type="NCBI Taxonomy" id="926357"/>
    <lineage>
        <taxon>Bacteria</taxon>
        <taxon>Bacillati</taxon>
        <taxon>Actinomycetota</taxon>
        <taxon>Actinomycetes</taxon>
        <taxon>Micromonosporales</taxon>
        <taxon>Micromonosporaceae</taxon>
        <taxon>Asanoa</taxon>
    </lineage>
</organism>
<dbReference type="Gene3D" id="3.40.50.300">
    <property type="entry name" value="P-loop containing nucleotide triphosphate hydrolases"/>
    <property type="match status" value="1"/>
</dbReference>
<keyword evidence="2" id="KW-1185">Reference proteome</keyword>
<dbReference type="PANTHER" id="PTHR43581">
    <property type="entry name" value="ATP/GTP PHOSPHATASE"/>
    <property type="match status" value="1"/>
</dbReference>